<protein>
    <submittedName>
        <fullName evidence="1">Uncharacterized protein</fullName>
    </submittedName>
</protein>
<sequence length="71" mass="7991">MNPLISAITRTARSLRRSIHRIAQRLTRKAKIKLGLTVSLPPFVEVVFDYQADLGEPANDNRAGRKPRHTA</sequence>
<accession>A0A2S6NHY4</accession>
<proteinExistence type="predicted"/>
<dbReference type="OrthoDB" id="9942219at2"/>
<gene>
    <name evidence="1" type="ORF">CCS01_12375</name>
</gene>
<dbReference type="RefSeq" id="WP_104519158.1">
    <property type="nucleotide sequence ID" value="NZ_NHRY01000128.1"/>
</dbReference>
<reference evidence="1 2" key="1">
    <citation type="journal article" date="2018" name="Arch. Microbiol.">
        <title>New insights into the metabolic potential of the phototrophic purple bacterium Rhodopila globiformis DSM 161(T) from its draft genome sequence and evidence for a vanadium-dependent nitrogenase.</title>
        <authorList>
            <person name="Imhoff J.F."/>
            <person name="Rahn T."/>
            <person name="Kunzel S."/>
            <person name="Neulinger S.C."/>
        </authorList>
    </citation>
    <scope>NUCLEOTIDE SEQUENCE [LARGE SCALE GENOMIC DNA]</scope>
    <source>
        <strain evidence="1 2">DSM 161</strain>
    </source>
</reference>
<organism evidence="1 2">
    <name type="scientific">Rhodopila globiformis</name>
    <name type="common">Rhodopseudomonas globiformis</name>
    <dbReference type="NCBI Taxonomy" id="1071"/>
    <lineage>
        <taxon>Bacteria</taxon>
        <taxon>Pseudomonadati</taxon>
        <taxon>Pseudomonadota</taxon>
        <taxon>Alphaproteobacteria</taxon>
        <taxon>Acetobacterales</taxon>
        <taxon>Acetobacteraceae</taxon>
        <taxon>Rhodopila</taxon>
    </lineage>
</organism>
<comment type="caution">
    <text evidence="1">The sequence shown here is derived from an EMBL/GenBank/DDBJ whole genome shotgun (WGS) entry which is preliminary data.</text>
</comment>
<evidence type="ECO:0000313" key="2">
    <source>
        <dbReference type="Proteomes" id="UP000239724"/>
    </source>
</evidence>
<keyword evidence="2" id="KW-1185">Reference proteome</keyword>
<dbReference type="AlphaFoldDB" id="A0A2S6NHY4"/>
<dbReference type="EMBL" id="NHRY01000128">
    <property type="protein sequence ID" value="PPQ34169.1"/>
    <property type="molecule type" value="Genomic_DNA"/>
</dbReference>
<name>A0A2S6NHY4_RHOGL</name>
<evidence type="ECO:0000313" key="1">
    <source>
        <dbReference type="EMBL" id="PPQ34169.1"/>
    </source>
</evidence>
<dbReference type="Proteomes" id="UP000239724">
    <property type="component" value="Unassembled WGS sequence"/>
</dbReference>